<dbReference type="EMBL" id="KN847531">
    <property type="protein sequence ID" value="KIW08530.1"/>
    <property type="molecule type" value="Genomic_DNA"/>
</dbReference>
<dbReference type="STRING" id="253628.A0A0D2APW8"/>
<feature type="compositionally biased region" description="Polar residues" evidence="1">
    <location>
        <begin position="277"/>
        <end position="288"/>
    </location>
</feature>
<feature type="region of interest" description="Disordered" evidence="1">
    <location>
        <begin position="208"/>
        <end position="238"/>
    </location>
</feature>
<gene>
    <name evidence="2" type="ORF">PV09_01419</name>
</gene>
<dbReference type="AlphaFoldDB" id="A0A0D2APW8"/>
<organism evidence="2 3">
    <name type="scientific">Verruconis gallopava</name>
    <dbReference type="NCBI Taxonomy" id="253628"/>
    <lineage>
        <taxon>Eukaryota</taxon>
        <taxon>Fungi</taxon>
        <taxon>Dikarya</taxon>
        <taxon>Ascomycota</taxon>
        <taxon>Pezizomycotina</taxon>
        <taxon>Dothideomycetes</taxon>
        <taxon>Pleosporomycetidae</taxon>
        <taxon>Venturiales</taxon>
        <taxon>Sympoventuriaceae</taxon>
        <taxon>Verruconis</taxon>
    </lineage>
</organism>
<dbReference type="RefSeq" id="XP_016218399.1">
    <property type="nucleotide sequence ID" value="XM_016354304.1"/>
</dbReference>
<dbReference type="OrthoDB" id="7464126at2759"/>
<feature type="region of interest" description="Disordered" evidence="1">
    <location>
        <begin position="259"/>
        <end position="303"/>
    </location>
</feature>
<feature type="compositionally biased region" description="Polar residues" evidence="1">
    <location>
        <begin position="219"/>
        <end position="238"/>
    </location>
</feature>
<feature type="region of interest" description="Disordered" evidence="1">
    <location>
        <begin position="687"/>
        <end position="727"/>
    </location>
</feature>
<evidence type="ECO:0000313" key="3">
    <source>
        <dbReference type="Proteomes" id="UP000053259"/>
    </source>
</evidence>
<reference evidence="2 3" key="1">
    <citation type="submission" date="2015-01" db="EMBL/GenBank/DDBJ databases">
        <title>The Genome Sequence of Ochroconis gallopava CBS43764.</title>
        <authorList>
            <consortium name="The Broad Institute Genomics Platform"/>
            <person name="Cuomo C."/>
            <person name="de Hoog S."/>
            <person name="Gorbushina A."/>
            <person name="Stielow B."/>
            <person name="Teixiera M."/>
            <person name="Abouelleil A."/>
            <person name="Chapman S.B."/>
            <person name="Priest M."/>
            <person name="Young S.K."/>
            <person name="Wortman J."/>
            <person name="Nusbaum C."/>
            <person name="Birren B."/>
        </authorList>
    </citation>
    <scope>NUCLEOTIDE SEQUENCE [LARGE SCALE GENOMIC DNA]</scope>
    <source>
        <strain evidence="2 3">CBS 43764</strain>
    </source>
</reference>
<feature type="compositionally biased region" description="Low complexity" evidence="1">
    <location>
        <begin position="208"/>
        <end position="218"/>
    </location>
</feature>
<keyword evidence="3" id="KW-1185">Reference proteome</keyword>
<feature type="compositionally biased region" description="Basic and acidic residues" evidence="1">
    <location>
        <begin position="714"/>
        <end position="727"/>
    </location>
</feature>
<proteinExistence type="predicted"/>
<name>A0A0D2APW8_9PEZI</name>
<dbReference type="HOGENOM" id="CLU_375171_0_0_1"/>
<evidence type="ECO:0000256" key="1">
    <source>
        <dbReference type="SAM" id="MobiDB-lite"/>
    </source>
</evidence>
<dbReference type="Proteomes" id="UP000053259">
    <property type="component" value="Unassembled WGS sequence"/>
</dbReference>
<evidence type="ECO:0008006" key="4">
    <source>
        <dbReference type="Google" id="ProtNLM"/>
    </source>
</evidence>
<dbReference type="InParanoid" id="A0A0D2APW8"/>
<protein>
    <recommendedName>
        <fullName evidence="4">Fungal N-terminal domain-containing protein</fullName>
    </recommendedName>
</protein>
<evidence type="ECO:0000313" key="2">
    <source>
        <dbReference type="EMBL" id="KIW08530.1"/>
    </source>
</evidence>
<dbReference type="VEuPathDB" id="FungiDB:PV09_01419"/>
<sequence>MSIGGYKNFSNDIRALQNSLQDIEDALVSNTIPTSENELSQLISSCENALNELSSRVDKFNCLPLQSQRTWDRLSWGQDGESKLRDQLSSLPQELGAFYKRLRESPSAQIDRALQLLVKEVSNGRHETSTTTSLSTAAANRDDQARWEQLIHDLGDLGIEEKMVVEHKDFIVDWILKAINDGVLTGEKMPTEAESILRSLSPPLESLESLSPTLESLPNQSLDRQSTPSPSIVSSKTTIHASTTPPVYVQLKTALPSKVDIPPRPNMSASPPRPVSIISSNQFSSTTMHGPPPPPNTDSTGSNIQKNAEMICFHWNGREWKHAQESLKAQIACVERGETIHISGVPQQPNVRILRYLLGISYSLSGDYITARDIFESILLEANIQQLAFDDGDIAAARWLGETCIMLNQLVNASLAWAISYYGTLFKNPPQPPGNHRDKYMLEDLRLLNSKTGGLHSLKSAFTKTNRDASSILVGVSASLKFQLVSTVLEVISQYDKPGHTTRRLPPIISIAEGFLTQPLVANQSWPLPQDPFFRVDSSIDLLYALSRPHAPINTTAISTISLGKSKSLIYVTRNSINWLVEAIRFALNSLAIEWKIYSSEYLLRFSQTHEHIAYYDCFAIRFHKLSFRNLYGFKLNGTTYSTRQFTHTTTANQLDENARKEILRAELAAKLQKYVKQAEIDYAKGKWPPKEAAPPRSPRLSPRRTAIEMDSENVPRSELADQNEPVHELMSYEIAELPG</sequence>
<accession>A0A0D2APW8</accession>
<dbReference type="GeneID" id="27309392"/>